<reference evidence="1" key="1">
    <citation type="submission" date="2022-04" db="EMBL/GenBank/DDBJ databases">
        <title>Genome of the entomopathogenic fungus Entomophthora muscae.</title>
        <authorList>
            <person name="Elya C."/>
            <person name="Lovett B.R."/>
            <person name="Lee E."/>
            <person name="Macias A.M."/>
            <person name="Hajek A.E."/>
            <person name="De Bivort B.L."/>
            <person name="Kasson M.T."/>
            <person name="De Fine Licht H.H."/>
            <person name="Stajich J.E."/>
        </authorList>
    </citation>
    <scope>NUCLEOTIDE SEQUENCE</scope>
    <source>
        <strain evidence="1">Berkeley</strain>
    </source>
</reference>
<accession>A0ACC2RGM0</accession>
<gene>
    <name evidence="1" type="ORF">DSO57_1026650</name>
</gene>
<name>A0ACC2RGM0_9FUNG</name>
<sequence length="212" mass="23990">MKFFKATLISLVSATTVNDAFANVGSTGYLDFAGVQLQSVQRQDGATLRCTNGDCHLDTSIKKKAYLYLKYENGFIFNDEEIKSLLTPTGNKLDYIGAVFDFREGDLVIILKVGAKWILGKYIENLFDLLRNGDKLFIRFAQEDYDHVNSMSTWDRIKNRIAELNKGPYELSLTTENENDAIQLKGEQYGVRIVIEEIEKIDTPFSSSLNVC</sequence>
<keyword evidence="2" id="KW-1185">Reference proteome</keyword>
<evidence type="ECO:0000313" key="2">
    <source>
        <dbReference type="Proteomes" id="UP001165960"/>
    </source>
</evidence>
<organism evidence="1 2">
    <name type="scientific">Entomophthora muscae</name>
    <dbReference type="NCBI Taxonomy" id="34485"/>
    <lineage>
        <taxon>Eukaryota</taxon>
        <taxon>Fungi</taxon>
        <taxon>Fungi incertae sedis</taxon>
        <taxon>Zoopagomycota</taxon>
        <taxon>Entomophthoromycotina</taxon>
        <taxon>Entomophthoromycetes</taxon>
        <taxon>Entomophthorales</taxon>
        <taxon>Entomophthoraceae</taxon>
        <taxon>Entomophthora</taxon>
    </lineage>
</organism>
<protein>
    <submittedName>
        <fullName evidence="1">Uncharacterized protein</fullName>
    </submittedName>
</protein>
<comment type="caution">
    <text evidence="1">The sequence shown here is derived from an EMBL/GenBank/DDBJ whole genome shotgun (WGS) entry which is preliminary data.</text>
</comment>
<evidence type="ECO:0000313" key="1">
    <source>
        <dbReference type="EMBL" id="KAJ9049243.1"/>
    </source>
</evidence>
<proteinExistence type="predicted"/>
<dbReference type="Proteomes" id="UP001165960">
    <property type="component" value="Unassembled WGS sequence"/>
</dbReference>
<dbReference type="EMBL" id="QTSX02007257">
    <property type="protein sequence ID" value="KAJ9049243.1"/>
    <property type="molecule type" value="Genomic_DNA"/>
</dbReference>